<keyword evidence="6" id="KW-1185">Reference proteome</keyword>
<dbReference type="GO" id="GO:0016301">
    <property type="term" value="F:kinase activity"/>
    <property type="evidence" value="ECO:0007669"/>
    <property type="project" value="UniProtKB-KW"/>
</dbReference>
<reference evidence="5 6" key="1">
    <citation type="submission" date="2020-03" db="EMBL/GenBank/DDBJ databases">
        <title>Genomic Encyclopedia of Type Strains, Phase IV (KMG-IV): sequencing the most valuable type-strain genomes for metagenomic binning, comparative biology and taxonomic classification.</title>
        <authorList>
            <person name="Goeker M."/>
        </authorList>
    </citation>
    <scope>NUCLEOTIDE SEQUENCE [LARGE SCALE GENOMIC DNA]</scope>
    <source>
        <strain evidence="5 6">DSM 19867</strain>
    </source>
</reference>
<accession>A0A846N1X4</accession>
<dbReference type="PANTHER" id="PTHR43095">
    <property type="entry name" value="SUGAR KINASE"/>
    <property type="match status" value="1"/>
</dbReference>
<dbReference type="InterPro" id="IPR049382">
    <property type="entry name" value="FGGY_C_2"/>
</dbReference>
<dbReference type="Pfam" id="PF21546">
    <property type="entry name" value="FGGY_C_2"/>
    <property type="match status" value="1"/>
</dbReference>
<name>A0A846N1X4_9PROT</name>
<dbReference type="InterPro" id="IPR043129">
    <property type="entry name" value="ATPase_NBD"/>
</dbReference>
<gene>
    <name evidence="5" type="ORF">FHS83_002465</name>
</gene>
<proteinExistence type="inferred from homology"/>
<evidence type="ECO:0000256" key="1">
    <source>
        <dbReference type="ARBA" id="ARBA00009156"/>
    </source>
</evidence>
<evidence type="ECO:0000256" key="2">
    <source>
        <dbReference type="ARBA" id="ARBA00022679"/>
    </source>
</evidence>
<evidence type="ECO:0000259" key="4">
    <source>
        <dbReference type="Pfam" id="PF21546"/>
    </source>
</evidence>
<dbReference type="Gene3D" id="3.30.420.40">
    <property type="match status" value="2"/>
</dbReference>
<dbReference type="CDD" id="cd07772">
    <property type="entry name" value="ASKHA_NBD_FGGY_NaCK-like"/>
    <property type="match status" value="1"/>
</dbReference>
<keyword evidence="3 5" id="KW-0418">Kinase</keyword>
<keyword evidence="2" id="KW-0808">Transferase</keyword>
<evidence type="ECO:0000313" key="6">
    <source>
        <dbReference type="Proteomes" id="UP000570514"/>
    </source>
</evidence>
<dbReference type="PANTHER" id="PTHR43095:SF5">
    <property type="entry name" value="XYLULOSE KINASE"/>
    <property type="match status" value="1"/>
</dbReference>
<dbReference type="InterPro" id="IPR050406">
    <property type="entry name" value="FGGY_Carb_Kinase"/>
</dbReference>
<dbReference type="AlphaFoldDB" id="A0A846N1X4"/>
<comment type="similarity">
    <text evidence="1">Belongs to the FGGY kinase family.</text>
</comment>
<dbReference type="Proteomes" id="UP000570514">
    <property type="component" value="Unassembled WGS sequence"/>
</dbReference>
<evidence type="ECO:0000313" key="5">
    <source>
        <dbReference type="EMBL" id="NIK89147.1"/>
    </source>
</evidence>
<evidence type="ECO:0000256" key="3">
    <source>
        <dbReference type="ARBA" id="ARBA00022777"/>
    </source>
</evidence>
<dbReference type="EMBL" id="JAASRM010000001">
    <property type="protein sequence ID" value="NIK89147.1"/>
    <property type="molecule type" value="Genomic_DNA"/>
</dbReference>
<comment type="caution">
    <text evidence="5">The sequence shown here is derived from an EMBL/GenBank/DDBJ whole genome shotgun (WGS) entry which is preliminary data.</text>
</comment>
<sequence>MRELTVVLDIGKSFAKLSLLSQNGEILGKNARPNASVTSTQGYPCLDVEGLESWLSETLSEFARKGRICRIMPVAHGASACLVQEDGTWLAPLDYEAALPAPLAEAYAKERDAFHLTGSPALPCGLNLGAQIFWMEQLAGEAFAKSTIVTWPQFWAWRLCGVAATETTSLGCHTDLWQPGTNIPSPMAQRRGWDKRLAPLYAAGDVLGTVTPEWQQRCGLPADCKVYCGLHDSNAALIAMRGFPEVKGREHTVLSTGTWFIAMHATLGKRALDLAALPEARDCLVNVDAFGAPVPSARFMGGRETEILEAAPVEQLDAGANGAALLDAAREVIAEGVFALPTFQTGVGPFGQSEGRWMRRPEEQLKRRAAISLYLALVTDTMLGLIGSTGPIVAEGRFAGDVVFMSTLAKLRPSQPIYAAPTSASVQYGALRLMFPELAPSETLAQTAANDLPIEDYAASWREMANQ</sequence>
<feature type="domain" description="Carbohydrate kinase FGGY C-terminal" evidence="4">
    <location>
        <begin position="250"/>
        <end position="434"/>
    </location>
</feature>
<protein>
    <submittedName>
        <fullName evidence="5">Sugar (Pentulose or hexulose) kinase</fullName>
    </submittedName>
</protein>
<organism evidence="5 6">
    <name type="scientific">Rhizomicrobium palustre</name>
    <dbReference type="NCBI Taxonomy" id="189966"/>
    <lineage>
        <taxon>Bacteria</taxon>
        <taxon>Pseudomonadati</taxon>
        <taxon>Pseudomonadota</taxon>
        <taxon>Alphaproteobacteria</taxon>
        <taxon>Micropepsales</taxon>
        <taxon>Micropepsaceae</taxon>
        <taxon>Rhizomicrobium</taxon>
    </lineage>
</organism>
<dbReference type="RefSeq" id="WP_167083260.1">
    <property type="nucleotide sequence ID" value="NZ_BAAADC010000001.1"/>
</dbReference>
<dbReference type="SUPFAM" id="SSF53067">
    <property type="entry name" value="Actin-like ATPase domain"/>
    <property type="match status" value="1"/>
</dbReference>